<comment type="caution">
    <text evidence="2">The sequence shown here is derived from an EMBL/GenBank/DDBJ whole genome shotgun (WGS) entry which is preliminary data.</text>
</comment>
<evidence type="ECO:0000256" key="1">
    <source>
        <dbReference type="SAM" id="SignalP"/>
    </source>
</evidence>
<evidence type="ECO:0000313" key="2">
    <source>
        <dbReference type="EMBL" id="CAG5008155.1"/>
    </source>
</evidence>
<evidence type="ECO:0000313" key="3">
    <source>
        <dbReference type="Proteomes" id="UP000691718"/>
    </source>
</evidence>
<keyword evidence="1" id="KW-0732">Signal</keyword>
<dbReference type="AlphaFoldDB" id="A0A8S3X7V5"/>
<protein>
    <submittedName>
        <fullName evidence="2">(apollo) hypothetical protein</fullName>
    </submittedName>
</protein>
<feature type="signal peptide" evidence="1">
    <location>
        <begin position="1"/>
        <end position="17"/>
    </location>
</feature>
<sequence length="206" mass="23195">MWRRVVWQVAMLLLVSGSSDVRYYAQKRPYTSTPQVECFDYMEWGPGRYNRGVPGGAVQHSRSPGTLLDGTTYSSPSFVRHHLFSRRVDLLPSGVEDVVKEHAKLVQDINSMKQPLYVAPMVDRSKDYDESIYLEAIETTTTPRPTTTSKIFPTRSKKPGSSIPVILVGGASQRTVLKSPPFKYNKTLAKKSLKYFTSFVSDVAPR</sequence>
<feature type="chain" id="PRO_5035721178" evidence="1">
    <location>
        <begin position="18"/>
        <end position="206"/>
    </location>
</feature>
<organism evidence="2 3">
    <name type="scientific">Parnassius apollo</name>
    <name type="common">Apollo butterfly</name>
    <name type="synonym">Papilio apollo</name>
    <dbReference type="NCBI Taxonomy" id="110799"/>
    <lineage>
        <taxon>Eukaryota</taxon>
        <taxon>Metazoa</taxon>
        <taxon>Ecdysozoa</taxon>
        <taxon>Arthropoda</taxon>
        <taxon>Hexapoda</taxon>
        <taxon>Insecta</taxon>
        <taxon>Pterygota</taxon>
        <taxon>Neoptera</taxon>
        <taxon>Endopterygota</taxon>
        <taxon>Lepidoptera</taxon>
        <taxon>Glossata</taxon>
        <taxon>Ditrysia</taxon>
        <taxon>Papilionoidea</taxon>
        <taxon>Papilionidae</taxon>
        <taxon>Parnassiinae</taxon>
        <taxon>Parnassini</taxon>
        <taxon>Parnassius</taxon>
        <taxon>Parnassius</taxon>
    </lineage>
</organism>
<gene>
    <name evidence="2" type="ORF">PAPOLLO_LOCUS15024</name>
</gene>
<keyword evidence="3" id="KW-1185">Reference proteome</keyword>
<name>A0A8S3X7V5_PARAO</name>
<dbReference type="OrthoDB" id="7400442at2759"/>
<dbReference type="Proteomes" id="UP000691718">
    <property type="component" value="Unassembled WGS sequence"/>
</dbReference>
<reference evidence="2" key="1">
    <citation type="submission" date="2021-04" db="EMBL/GenBank/DDBJ databases">
        <authorList>
            <person name="Tunstrom K."/>
        </authorList>
    </citation>
    <scope>NUCLEOTIDE SEQUENCE</scope>
</reference>
<dbReference type="EMBL" id="CAJQZP010001011">
    <property type="protein sequence ID" value="CAG5008155.1"/>
    <property type="molecule type" value="Genomic_DNA"/>
</dbReference>
<proteinExistence type="predicted"/>
<accession>A0A8S3X7V5</accession>